<evidence type="ECO:0000313" key="1">
    <source>
        <dbReference type="EMBL" id="MPM88546.1"/>
    </source>
</evidence>
<reference evidence="1" key="1">
    <citation type="submission" date="2019-08" db="EMBL/GenBank/DDBJ databases">
        <authorList>
            <person name="Kucharzyk K."/>
            <person name="Murdoch R.W."/>
            <person name="Higgins S."/>
            <person name="Loffler F."/>
        </authorList>
    </citation>
    <scope>NUCLEOTIDE SEQUENCE</scope>
</reference>
<accession>A0A645DGS9</accession>
<sequence length="135" mass="14995">MVARHLRLFCDVEVASVAAVAARPPFSVAADRGEERIVKRRLEIVQIGVVAGFEEEFPAETHPVNHVARFGDRVDLRCGVVENVVEPDAHQQVVFIFFQQGVEADRALQQLFFAGDAVKFEDSVETGDHLVSLRP</sequence>
<comment type="caution">
    <text evidence="1">The sequence shown here is derived from an EMBL/GenBank/DDBJ whole genome shotgun (WGS) entry which is preliminary data.</text>
</comment>
<name>A0A645DGS9_9ZZZZ</name>
<dbReference type="EMBL" id="VSSQ01036151">
    <property type="protein sequence ID" value="MPM88546.1"/>
    <property type="molecule type" value="Genomic_DNA"/>
</dbReference>
<gene>
    <name evidence="1" type="ORF">SDC9_135650</name>
</gene>
<protein>
    <submittedName>
        <fullName evidence="1">Uncharacterized protein</fullName>
    </submittedName>
</protein>
<dbReference type="AlphaFoldDB" id="A0A645DGS9"/>
<organism evidence="1">
    <name type="scientific">bioreactor metagenome</name>
    <dbReference type="NCBI Taxonomy" id="1076179"/>
    <lineage>
        <taxon>unclassified sequences</taxon>
        <taxon>metagenomes</taxon>
        <taxon>ecological metagenomes</taxon>
    </lineage>
</organism>
<proteinExistence type="predicted"/>